<sequence length="149" mass="16593">MIPGWTWLTTFAYAWTNENRPQSLQISRAKINLLPRASLRFLLTAFNRARTLSTLAAAINPPYCRPPAVRTGGQLSADRPVRFLQTARMALLCGFRADHPVGTLLAIYHSKASLLHPRRTAMKFETLLLNSFFFACVAICVSTLGAMLV</sequence>
<name>A0ABS2K827_9GAMM</name>
<protein>
    <submittedName>
        <fullName evidence="2">Uncharacterized protein</fullName>
    </submittedName>
</protein>
<organism evidence="2 3">
    <name type="scientific">Dyella flava</name>
    <dbReference type="NCBI Taxonomy" id="1920170"/>
    <lineage>
        <taxon>Bacteria</taxon>
        <taxon>Pseudomonadati</taxon>
        <taxon>Pseudomonadota</taxon>
        <taxon>Gammaproteobacteria</taxon>
        <taxon>Lysobacterales</taxon>
        <taxon>Rhodanobacteraceae</taxon>
        <taxon>Dyella</taxon>
    </lineage>
</organism>
<keyword evidence="1" id="KW-0472">Membrane</keyword>
<dbReference type="RefSeq" id="WP_204683900.1">
    <property type="nucleotide sequence ID" value="NZ_BSNR01000014.1"/>
</dbReference>
<evidence type="ECO:0000313" key="3">
    <source>
        <dbReference type="Proteomes" id="UP001430149"/>
    </source>
</evidence>
<evidence type="ECO:0000313" key="2">
    <source>
        <dbReference type="EMBL" id="MBM7127365.1"/>
    </source>
</evidence>
<accession>A0ABS2K827</accession>
<feature type="transmembrane region" description="Helical" evidence="1">
    <location>
        <begin position="127"/>
        <end position="148"/>
    </location>
</feature>
<keyword evidence="3" id="KW-1185">Reference proteome</keyword>
<evidence type="ECO:0000256" key="1">
    <source>
        <dbReference type="SAM" id="Phobius"/>
    </source>
</evidence>
<dbReference type="EMBL" id="JADIKE010000039">
    <property type="protein sequence ID" value="MBM7127365.1"/>
    <property type="molecule type" value="Genomic_DNA"/>
</dbReference>
<keyword evidence="1" id="KW-1133">Transmembrane helix</keyword>
<reference evidence="2" key="1">
    <citation type="submission" date="2020-10" db="EMBL/GenBank/DDBJ databases">
        <title>Phylogeny of dyella-like bacteria.</title>
        <authorList>
            <person name="Fu J."/>
        </authorList>
    </citation>
    <scope>NUCLEOTIDE SEQUENCE</scope>
    <source>
        <strain evidence="2">DHOC52</strain>
    </source>
</reference>
<keyword evidence="1" id="KW-0812">Transmembrane</keyword>
<dbReference type="Proteomes" id="UP001430149">
    <property type="component" value="Unassembled WGS sequence"/>
</dbReference>
<comment type="caution">
    <text evidence="2">The sequence shown here is derived from an EMBL/GenBank/DDBJ whole genome shotgun (WGS) entry which is preliminary data.</text>
</comment>
<proteinExistence type="predicted"/>
<gene>
    <name evidence="2" type="ORF">ISP19_18475</name>
</gene>